<name>A0ABR4GDD4_9EURO</name>
<dbReference type="InterPro" id="IPR036864">
    <property type="entry name" value="Zn2-C6_fun-type_DNA-bd_sf"/>
</dbReference>
<dbReference type="Pfam" id="PF00172">
    <property type="entry name" value="Zn_clus"/>
    <property type="match status" value="1"/>
</dbReference>
<feature type="region of interest" description="Disordered" evidence="5">
    <location>
        <begin position="1"/>
        <end position="22"/>
    </location>
</feature>
<keyword evidence="8" id="KW-1185">Reference proteome</keyword>
<evidence type="ECO:0000256" key="5">
    <source>
        <dbReference type="SAM" id="MobiDB-lite"/>
    </source>
</evidence>
<dbReference type="Proteomes" id="UP001610563">
    <property type="component" value="Unassembled WGS sequence"/>
</dbReference>
<evidence type="ECO:0000259" key="6">
    <source>
        <dbReference type="PROSITE" id="PS50048"/>
    </source>
</evidence>
<dbReference type="SMART" id="SM00066">
    <property type="entry name" value="GAL4"/>
    <property type="match status" value="1"/>
</dbReference>
<proteinExistence type="predicted"/>
<dbReference type="Pfam" id="PF11951">
    <property type="entry name" value="Fungal_trans_2"/>
    <property type="match status" value="1"/>
</dbReference>
<evidence type="ECO:0000256" key="1">
    <source>
        <dbReference type="ARBA" id="ARBA00023015"/>
    </source>
</evidence>
<dbReference type="InterPro" id="IPR001138">
    <property type="entry name" value="Zn2Cys6_DnaBD"/>
</dbReference>
<evidence type="ECO:0000313" key="8">
    <source>
        <dbReference type="Proteomes" id="UP001610563"/>
    </source>
</evidence>
<dbReference type="InterPro" id="IPR021858">
    <property type="entry name" value="Fun_TF"/>
</dbReference>
<dbReference type="PANTHER" id="PTHR37540">
    <property type="entry name" value="TRANSCRIPTION FACTOR (ACR-2), PUTATIVE-RELATED-RELATED"/>
    <property type="match status" value="1"/>
</dbReference>
<reference evidence="7 8" key="1">
    <citation type="submission" date="2024-07" db="EMBL/GenBank/DDBJ databases">
        <title>Section-level genome sequencing and comparative genomics of Aspergillus sections Usti and Cavernicolus.</title>
        <authorList>
            <consortium name="Lawrence Berkeley National Laboratory"/>
            <person name="Nybo J.L."/>
            <person name="Vesth T.C."/>
            <person name="Theobald S."/>
            <person name="Frisvad J.C."/>
            <person name="Larsen T.O."/>
            <person name="Kjaerboelling I."/>
            <person name="Rothschild-Mancinelli K."/>
            <person name="Lyhne E.K."/>
            <person name="Kogle M.E."/>
            <person name="Barry K."/>
            <person name="Clum A."/>
            <person name="Na H."/>
            <person name="Ledsgaard L."/>
            <person name="Lin J."/>
            <person name="Lipzen A."/>
            <person name="Kuo A."/>
            <person name="Riley R."/>
            <person name="Mondo S."/>
            <person name="Labutti K."/>
            <person name="Haridas S."/>
            <person name="Pangalinan J."/>
            <person name="Salamov A.A."/>
            <person name="Simmons B.A."/>
            <person name="Magnuson J.K."/>
            <person name="Chen J."/>
            <person name="Drula E."/>
            <person name="Henrissat B."/>
            <person name="Wiebenga A."/>
            <person name="Lubbers R.J."/>
            <person name="Gomes A.C."/>
            <person name="Makela M.R."/>
            <person name="Stajich J."/>
            <person name="Grigoriev I.V."/>
            <person name="Mortensen U.H."/>
            <person name="De Vries R.P."/>
            <person name="Baker S.E."/>
            <person name="Andersen M.R."/>
        </authorList>
    </citation>
    <scope>NUCLEOTIDE SEQUENCE [LARGE SCALE GENOMIC DNA]</scope>
    <source>
        <strain evidence="7 8">CBS 209.92</strain>
    </source>
</reference>
<dbReference type="Gene3D" id="4.10.240.10">
    <property type="entry name" value="Zn(2)-C6 fungal-type DNA-binding domain"/>
    <property type="match status" value="1"/>
</dbReference>
<feature type="domain" description="Zn(2)-C6 fungal-type" evidence="6">
    <location>
        <begin position="40"/>
        <end position="70"/>
    </location>
</feature>
<keyword evidence="3" id="KW-0804">Transcription</keyword>
<evidence type="ECO:0000313" key="7">
    <source>
        <dbReference type="EMBL" id="KAL2796951.1"/>
    </source>
</evidence>
<keyword evidence="2" id="KW-0238">DNA-binding</keyword>
<gene>
    <name evidence="7" type="ORF">BJX66DRAFT_298491</name>
</gene>
<protein>
    <recommendedName>
        <fullName evidence="6">Zn(2)-C6 fungal-type domain-containing protein</fullName>
    </recommendedName>
</protein>
<dbReference type="PANTHER" id="PTHR37540:SF5">
    <property type="entry name" value="TRANSCRIPTION FACTOR DOMAIN-CONTAINING PROTEIN"/>
    <property type="match status" value="1"/>
</dbReference>
<evidence type="ECO:0000256" key="2">
    <source>
        <dbReference type="ARBA" id="ARBA00023125"/>
    </source>
</evidence>
<dbReference type="SUPFAM" id="SSF57701">
    <property type="entry name" value="Zn2/Cys6 DNA-binding domain"/>
    <property type="match status" value="1"/>
</dbReference>
<keyword evidence="1" id="KW-0805">Transcription regulation</keyword>
<sequence>MSGSESEALAVPVATPTASPNHDRISASFLRSLLQRPPRACKICRVGKRKCDKQHPVCGRCKRLSLSCSYDELDIIQNATAKGNHMPPPPNSAGDTQDARLTLPVEPEIPGSYPIQERWYMPFLLQQFLKDFGMSNMAVDSKSIAYQMQTIYVRESLSDPCMFHATMYAASAHLDAARNDRDNSVTLYHQTETLHLVRKRIAQSQEGTDKGLDGAIAGVIPLAFFTYLSGDMTESKNHLDGVVQMMAAKGGCGNLGLNGLLAGLVTLQTFRSALVFTIVFDQPYLELSTLGWTEWPLRPPLRYISNLTSDVLRAYSEDKLPKLANEVVHDIYDAARSFCTPSHNRHRRAYIDSLFDRWRSERESYKNGMDSPKFTADRSKDRQNPIYGAVYLAGILFFLMVDDSDRTPDSVFAQCRLLEELTIVLRDTKDTIWLEASPLLFSWICLTSAAASEGTHQRAWFYYRQGPVFMALVNGPSCIQDVLSYYSWLRSWATQI</sequence>
<dbReference type="PROSITE" id="PS00463">
    <property type="entry name" value="ZN2_CY6_FUNGAL_1"/>
    <property type="match status" value="1"/>
</dbReference>
<dbReference type="EMBL" id="JBFTWV010000022">
    <property type="protein sequence ID" value="KAL2796951.1"/>
    <property type="molecule type" value="Genomic_DNA"/>
</dbReference>
<keyword evidence="4" id="KW-0539">Nucleus</keyword>
<evidence type="ECO:0000256" key="3">
    <source>
        <dbReference type="ARBA" id="ARBA00023163"/>
    </source>
</evidence>
<accession>A0ABR4GDD4</accession>
<evidence type="ECO:0000256" key="4">
    <source>
        <dbReference type="ARBA" id="ARBA00023242"/>
    </source>
</evidence>
<comment type="caution">
    <text evidence="7">The sequence shown here is derived from an EMBL/GenBank/DDBJ whole genome shotgun (WGS) entry which is preliminary data.</text>
</comment>
<dbReference type="CDD" id="cd00067">
    <property type="entry name" value="GAL4"/>
    <property type="match status" value="1"/>
</dbReference>
<organism evidence="7 8">
    <name type="scientific">Aspergillus keveii</name>
    <dbReference type="NCBI Taxonomy" id="714993"/>
    <lineage>
        <taxon>Eukaryota</taxon>
        <taxon>Fungi</taxon>
        <taxon>Dikarya</taxon>
        <taxon>Ascomycota</taxon>
        <taxon>Pezizomycotina</taxon>
        <taxon>Eurotiomycetes</taxon>
        <taxon>Eurotiomycetidae</taxon>
        <taxon>Eurotiales</taxon>
        <taxon>Aspergillaceae</taxon>
        <taxon>Aspergillus</taxon>
        <taxon>Aspergillus subgen. Nidulantes</taxon>
    </lineage>
</organism>
<dbReference type="PROSITE" id="PS50048">
    <property type="entry name" value="ZN2_CY6_FUNGAL_2"/>
    <property type="match status" value="1"/>
</dbReference>